<evidence type="ECO:0000313" key="3">
    <source>
        <dbReference type="EMBL" id="KAK2110294.1"/>
    </source>
</evidence>
<dbReference type="Proteomes" id="UP001266305">
    <property type="component" value="Unassembled WGS sequence"/>
</dbReference>
<accession>A0ABQ9VLN4</accession>
<dbReference type="InterPro" id="IPR009254">
    <property type="entry name" value="Laminin_aI"/>
</dbReference>
<comment type="caution">
    <text evidence="3">The sequence shown here is derived from an EMBL/GenBank/DDBJ whole genome shotgun (WGS) entry which is preliminary data.</text>
</comment>
<proteinExistence type="predicted"/>
<evidence type="ECO:0000256" key="1">
    <source>
        <dbReference type="SAM" id="Coils"/>
    </source>
</evidence>
<name>A0ABQ9VLN4_SAGOE</name>
<feature type="domain" description="Laminin alpha" evidence="2">
    <location>
        <begin position="2"/>
        <end position="155"/>
    </location>
</feature>
<reference evidence="3 4" key="1">
    <citation type="submission" date="2023-05" db="EMBL/GenBank/DDBJ databases">
        <title>B98-5 Cell Line De Novo Hybrid Assembly: An Optical Mapping Approach.</title>
        <authorList>
            <person name="Kananen K."/>
            <person name="Auerbach J.A."/>
            <person name="Kautto E."/>
            <person name="Blachly J.S."/>
        </authorList>
    </citation>
    <scope>NUCLEOTIDE SEQUENCE [LARGE SCALE GENOMIC DNA]</scope>
    <source>
        <strain evidence="3">B95-8</strain>
        <tissue evidence="3">Cell line</tissue>
    </source>
</reference>
<keyword evidence="1" id="KW-0175">Coiled coil</keyword>
<sequence length="442" mass="47859">MGHLGLGNASAPSGEHLRRTLAEVERLLQEMQARDLGAPRSAAEAELAAAQRLLARVQEQLRSLWEENWELATRTQDWLAQHEAGLMDLREALNQAVDATREAQELNSHNQERLEEALQRKQELSQDNATLRATLNAARDTLASVFGLLHSLDQAKEELERLAASLDGARTPLLQRMQAFSPAGSKLHLVEAAEAHALQLGQLALNLSSSILDINQDRLTQRAIEASSAYSRILQAVQAAEDAAGEALQQADHTWAVRPYLPHNSSKSASPQPVPPVALACGLSHGVSLHPQTVVQQGLVGQARQLLANSSALEEAVLQEQRRLGLVWATLRGAGTQLRDVRARKDQLEAHIQEVQAMLAMDTGTPLAASGPRGSLTVALVTRGWGALTVLPKTPPQWVAWVPARAADWAIGEAGPLGSPAGLDVLWAEVEVELGGLWLRWL</sequence>
<evidence type="ECO:0000313" key="4">
    <source>
        <dbReference type="Proteomes" id="UP001266305"/>
    </source>
</evidence>
<dbReference type="EMBL" id="JASSZA010000005">
    <property type="protein sequence ID" value="KAK2110294.1"/>
    <property type="molecule type" value="Genomic_DNA"/>
</dbReference>
<evidence type="ECO:0000259" key="2">
    <source>
        <dbReference type="Pfam" id="PF06008"/>
    </source>
</evidence>
<protein>
    <submittedName>
        <fullName evidence="3">Laminin subunit alpha-5</fullName>
    </submittedName>
</protein>
<keyword evidence="4" id="KW-1185">Reference proteome</keyword>
<organism evidence="3 4">
    <name type="scientific">Saguinus oedipus</name>
    <name type="common">Cotton-top tamarin</name>
    <name type="synonym">Oedipomidas oedipus</name>
    <dbReference type="NCBI Taxonomy" id="9490"/>
    <lineage>
        <taxon>Eukaryota</taxon>
        <taxon>Metazoa</taxon>
        <taxon>Chordata</taxon>
        <taxon>Craniata</taxon>
        <taxon>Vertebrata</taxon>
        <taxon>Euteleostomi</taxon>
        <taxon>Mammalia</taxon>
        <taxon>Eutheria</taxon>
        <taxon>Euarchontoglires</taxon>
        <taxon>Primates</taxon>
        <taxon>Haplorrhini</taxon>
        <taxon>Platyrrhini</taxon>
        <taxon>Cebidae</taxon>
        <taxon>Callitrichinae</taxon>
        <taxon>Saguinus</taxon>
    </lineage>
</organism>
<feature type="coiled-coil region" evidence="1">
    <location>
        <begin position="14"/>
        <end position="169"/>
    </location>
</feature>
<dbReference type="Pfam" id="PF06008">
    <property type="entry name" value="Laminin_I"/>
    <property type="match status" value="1"/>
</dbReference>
<gene>
    <name evidence="3" type="primary">LAMA5_2</name>
    <name evidence="3" type="ORF">P7K49_010040</name>
</gene>